<dbReference type="GO" id="GO:0003723">
    <property type="term" value="F:RNA binding"/>
    <property type="evidence" value="ECO:0007669"/>
    <property type="project" value="UniProtKB-UniRule"/>
</dbReference>
<proteinExistence type="predicted"/>
<dbReference type="InterPro" id="IPR035979">
    <property type="entry name" value="RBD_domain_sf"/>
</dbReference>
<dbReference type="EMBL" id="JAMQYH010000001">
    <property type="protein sequence ID" value="KAJ1703270.1"/>
    <property type="molecule type" value="Genomic_DNA"/>
</dbReference>
<comment type="caution">
    <text evidence="8">The sequence shown here is derived from an EMBL/GenBank/DDBJ whole genome shotgun (WGS) entry which is preliminary data.</text>
</comment>
<dbReference type="Proteomes" id="UP001151287">
    <property type="component" value="Unassembled WGS sequence"/>
</dbReference>
<dbReference type="PANTHER" id="PTHR13798:SF11">
    <property type="entry name" value="RNA-BINDING PROTEIN 7-RELATED"/>
    <property type="match status" value="1"/>
</dbReference>
<feature type="region of interest" description="Disordered" evidence="5">
    <location>
        <begin position="134"/>
        <end position="175"/>
    </location>
</feature>
<evidence type="ECO:0000256" key="6">
    <source>
        <dbReference type="SAM" id="Phobius"/>
    </source>
</evidence>
<evidence type="ECO:0000313" key="8">
    <source>
        <dbReference type="EMBL" id="KAJ1703270.1"/>
    </source>
</evidence>
<dbReference type="Pfam" id="PF00076">
    <property type="entry name" value="RRM_1"/>
    <property type="match status" value="1"/>
</dbReference>
<dbReference type="Gene3D" id="3.30.70.330">
    <property type="match status" value="1"/>
</dbReference>
<feature type="domain" description="RRM" evidence="7">
    <location>
        <begin position="60"/>
        <end position="135"/>
    </location>
</feature>
<feature type="transmembrane region" description="Helical" evidence="6">
    <location>
        <begin position="6"/>
        <end position="28"/>
    </location>
</feature>
<evidence type="ECO:0000256" key="5">
    <source>
        <dbReference type="SAM" id="MobiDB-lite"/>
    </source>
</evidence>
<evidence type="ECO:0000256" key="4">
    <source>
        <dbReference type="PROSITE-ProRule" id="PRU00176"/>
    </source>
</evidence>
<evidence type="ECO:0000256" key="1">
    <source>
        <dbReference type="ARBA" id="ARBA00004642"/>
    </source>
</evidence>
<gene>
    <name evidence="8" type="ORF">LUZ63_003049</name>
</gene>
<name>A0A9Q0CZY6_9POAL</name>
<dbReference type="SUPFAM" id="SSF54928">
    <property type="entry name" value="RNA-binding domain, RBD"/>
    <property type="match status" value="1"/>
</dbReference>
<evidence type="ECO:0000259" key="7">
    <source>
        <dbReference type="PROSITE" id="PS50102"/>
    </source>
</evidence>
<evidence type="ECO:0000313" key="9">
    <source>
        <dbReference type="Proteomes" id="UP001151287"/>
    </source>
</evidence>
<evidence type="ECO:0000256" key="2">
    <source>
        <dbReference type="ARBA" id="ARBA00022884"/>
    </source>
</evidence>
<protein>
    <recommendedName>
        <fullName evidence="7">RRM domain-containing protein</fullName>
    </recommendedName>
</protein>
<dbReference type="SMART" id="SM00360">
    <property type="entry name" value="RRM"/>
    <property type="match status" value="1"/>
</dbReference>
<dbReference type="AlphaFoldDB" id="A0A9Q0CZY6"/>
<dbReference type="InterPro" id="IPR012677">
    <property type="entry name" value="Nucleotide-bd_a/b_plait_sf"/>
</dbReference>
<keyword evidence="6" id="KW-0812">Transmembrane</keyword>
<dbReference type="GO" id="GO:0005654">
    <property type="term" value="C:nucleoplasm"/>
    <property type="evidence" value="ECO:0007669"/>
    <property type="project" value="UniProtKB-SubCell"/>
</dbReference>
<evidence type="ECO:0000256" key="3">
    <source>
        <dbReference type="ARBA" id="ARBA00023242"/>
    </source>
</evidence>
<dbReference type="InterPro" id="IPR000504">
    <property type="entry name" value="RRM_dom"/>
</dbReference>
<keyword evidence="2 4" id="KW-0694">RNA-binding</keyword>
<dbReference type="PANTHER" id="PTHR13798">
    <property type="entry name" value="RNA BINDING MOTIF RBM PROTEIN -RELATED"/>
    <property type="match status" value="1"/>
</dbReference>
<dbReference type="PROSITE" id="PS50102">
    <property type="entry name" value="RRM"/>
    <property type="match status" value="1"/>
</dbReference>
<dbReference type="OrthoDB" id="10259687at2759"/>
<feature type="transmembrane region" description="Helical" evidence="6">
    <location>
        <begin position="40"/>
        <end position="61"/>
    </location>
</feature>
<dbReference type="InterPro" id="IPR052285">
    <property type="entry name" value="NEXT_complex_subunit"/>
</dbReference>
<keyword evidence="6" id="KW-0472">Membrane</keyword>
<reference evidence="8" key="1">
    <citation type="journal article" date="2022" name="Cell">
        <title>Repeat-based holocentromeres influence genome architecture and karyotype evolution.</title>
        <authorList>
            <person name="Hofstatter P.G."/>
            <person name="Thangavel G."/>
            <person name="Lux T."/>
            <person name="Neumann P."/>
            <person name="Vondrak T."/>
            <person name="Novak P."/>
            <person name="Zhang M."/>
            <person name="Costa L."/>
            <person name="Castellani M."/>
            <person name="Scott A."/>
            <person name="Toegelov H."/>
            <person name="Fuchs J."/>
            <person name="Mata-Sucre Y."/>
            <person name="Dias Y."/>
            <person name="Vanzela A.L.L."/>
            <person name="Huettel B."/>
            <person name="Almeida C.C.S."/>
            <person name="Simkova H."/>
            <person name="Souza G."/>
            <person name="Pedrosa-Harand A."/>
            <person name="Macas J."/>
            <person name="Mayer K.F.X."/>
            <person name="Houben A."/>
            <person name="Marques A."/>
        </authorList>
    </citation>
    <scope>NUCLEOTIDE SEQUENCE</scope>
    <source>
        <strain evidence="8">RhyBre1mFocal</strain>
    </source>
</reference>
<accession>A0A9Q0CZY6</accession>
<feature type="compositionally biased region" description="Polar residues" evidence="5">
    <location>
        <begin position="135"/>
        <end position="153"/>
    </location>
</feature>
<keyword evidence="3" id="KW-0539">Nucleus</keyword>
<sequence>MSSVQLLSIEALIHTSIFFFFFHLLFYIRNLFAKVCPFPFYVPFFVLMYMTSISSLISSIGNLDERVSERVLYEILIQAGRVVDLHMPRDKETNKLKGYAFAQYESPEIADYAIRLFNGLVRLYNRPVRFAMSGQDKQTPVGNNLQSPTSDAYNSRENERIGNSSRELSDGSYEHSRRAYGSVLGDARRSHSVGHRPY</sequence>
<organism evidence="8 9">
    <name type="scientific">Rhynchospora breviuscula</name>
    <dbReference type="NCBI Taxonomy" id="2022672"/>
    <lineage>
        <taxon>Eukaryota</taxon>
        <taxon>Viridiplantae</taxon>
        <taxon>Streptophyta</taxon>
        <taxon>Embryophyta</taxon>
        <taxon>Tracheophyta</taxon>
        <taxon>Spermatophyta</taxon>
        <taxon>Magnoliopsida</taxon>
        <taxon>Liliopsida</taxon>
        <taxon>Poales</taxon>
        <taxon>Cyperaceae</taxon>
        <taxon>Cyperoideae</taxon>
        <taxon>Rhynchosporeae</taxon>
        <taxon>Rhynchospora</taxon>
    </lineage>
</organism>
<keyword evidence="9" id="KW-1185">Reference proteome</keyword>
<comment type="subcellular location">
    <subcellularLocation>
        <location evidence="1">Nucleus</location>
        <location evidence="1">Nucleoplasm</location>
    </subcellularLocation>
</comment>
<keyword evidence="6" id="KW-1133">Transmembrane helix</keyword>